<comment type="caution">
    <text evidence="2">The sequence shown here is derived from an EMBL/GenBank/DDBJ whole genome shotgun (WGS) entry which is preliminary data.</text>
</comment>
<dbReference type="InterPro" id="IPR011009">
    <property type="entry name" value="Kinase-like_dom_sf"/>
</dbReference>
<protein>
    <recommendedName>
        <fullName evidence="1">Aminoglycoside phosphotransferase domain-containing protein</fullName>
    </recommendedName>
</protein>
<evidence type="ECO:0000259" key="1">
    <source>
        <dbReference type="Pfam" id="PF01636"/>
    </source>
</evidence>
<feature type="domain" description="Aminoglycoside phosphotransferase" evidence="1">
    <location>
        <begin position="111"/>
        <end position="300"/>
    </location>
</feature>
<organism evidence="2 3">
    <name type="scientific">Paenibacillus cookii</name>
    <dbReference type="NCBI Taxonomy" id="157839"/>
    <lineage>
        <taxon>Bacteria</taxon>
        <taxon>Bacillati</taxon>
        <taxon>Bacillota</taxon>
        <taxon>Bacilli</taxon>
        <taxon>Bacillales</taxon>
        <taxon>Paenibacillaceae</taxon>
        <taxon>Paenibacillus</taxon>
    </lineage>
</organism>
<sequence length="368" mass="42042">MITESVHSQIDEKRLTGISKRILQTEEGAMIRWTCEPIGPKARNFVTDGVYRVSGTNEFKGTVHEWTVILKIVLADPNRSDPSHYNYWRREAMVYESGLLEHLPEGFQAACYGIDEQADGSVWLWLEEMPHESQGWELEDYAFAAKKLGAFHAVYLLGKALPEYPWINRGWMRSWIRECQKYRSLNVEPIARDPAVSRHGLASLLDKFAALETSLPEWIDALERLPRTFSHQDYYEANILFSRNRLRAGSLALIDWQFASISGVGEDLGRFFGLSVSRGQIQPESGRDLREQFLSSYIEGLREAGWHGDEMLPRFGFLAAFALRSVWEVPKLLQKLKQDSTSPQCGKLALIAEMQMEAAAEAEVILRR</sequence>
<proteinExistence type="predicted"/>
<reference evidence="2 3" key="1">
    <citation type="submission" date="2021-03" db="EMBL/GenBank/DDBJ databases">
        <title>Antimicrobial resistance genes in bacteria isolated from Japanese honey, and their potential for conferring macrolide and lincosamide resistance in the American foulbrood pathogen Paenibacillus larvae.</title>
        <authorList>
            <person name="Okamoto M."/>
            <person name="Kumagai M."/>
            <person name="Kanamori H."/>
            <person name="Takamatsu D."/>
        </authorList>
    </citation>
    <scope>NUCLEOTIDE SEQUENCE [LARGE SCALE GENOMIC DNA]</scope>
    <source>
        <strain evidence="2 3">J21TS3</strain>
    </source>
</reference>
<name>A0ABQ4LZX3_9BACL</name>
<dbReference type="EMBL" id="BORW01000016">
    <property type="protein sequence ID" value="GIO68281.1"/>
    <property type="molecule type" value="Genomic_DNA"/>
</dbReference>
<dbReference type="SUPFAM" id="SSF56112">
    <property type="entry name" value="Protein kinase-like (PK-like)"/>
    <property type="match status" value="1"/>
</dbReference>
<dbReference type="InterPro" id="IPR002575">
    <property type="entry name" value="Aminoglycoside_PTrfase"/>
</dbReference>
<dbReference type="Pfam" id="PF01636">
    <property type="entry name" value="APH"/>
    <property type="match status" value="1"/>
</dbReference>
<evidence type="ECO:0000313" key="3">
    <source>
        <dbReference type="Proteomes" id="UP000680638"/>
    </source>
</evidence>
<dbReference type="Gene3D" id="3.90.1200.10">
    <property type="match status" value="1"/>
</dbReference>
<dbReference type="RefSeq" id="WP_212950717.1">
    <property type="nucleotide sequence ID" value="NZ_BORW01000016.1"/>
</dbReference>
<gene>
    <name evidence="2" type="ORF">J21TS3_31020</name>
</gene>
<keyword evidence="3" id="KW-1185">Reference proteome</keyword>
<dbReference type="Proteomes" id="UP000680638">
    <property type="component" value="Unassembled WGS sequence"/>
</dbReference>
<accession>A0ABQ4LZX3</accession>
<evidence type="ECO:0000313" key="2">
    <source>
        <dbReference type="EMBL" id="GIO68281.1"/>
    </source>
</evidence>